<gene>
    <name evidence="2" type="ORF">HAX54_017893</name>
</gene>
<name>A0ABS8UM56_DATST</name>
<feature type="compositionally biased region" description="Acidic residues" evidence="1">
    <location>
        <begin position="205"/>
        <end position="215"/>
    </location>
</feature>
<sequence>MPEWSAQQTYKVDRSLADPLLPIRVGLTQKYSKKEWNHWRVVFAQYRPSPLQNRHFAPLFTIPRKSGSYLIGDERQIKDQGLYDRRKRRGVVERKRTTSILGAEVYEEWLFGPFRPVVRTSSFMSKTRVRVPIGRLSISPRSPTPIKAGGRNALLIFLTARYRSARSPLRLLPFKGRPSERSFRGLVSDPSFFPKLSESDRSEQEIEESSLIDVN</sequence>
<organism evidence="2 3">
    <name type="scientific">Datura stramonium</name>
    <name type="common">Jimsonweed</name>
    <name type="synonym">Common thornapple</name>
    <dbReference type="NCBI Taxonomy" id="4076"/>
    <lineage>
        <taxon>Eukaryota</taxon>
        <taxon>Viridiplantae</taxon>
        <taxon>Streptophyta</taxon>
        <taxon>Embryophyta</taxon>
        <taxon>Tracheophyta</taxon>
        <taxon>Spermatophyta</taxon>
        <taxon>Magnoliopsida</taxon>
        <taxon>eudicotyledons</taxon>
        <taxon>Gunneridae</taxon>
        <taxon>Pentapetalae</taxon>
        <taxon>asterids</taxon>
        <taxon>lamiids</taxon>
        <taxon>Solanales</taxon>
        <taxon>Solanaceae</taxon>
        <taxon>Solanoideae</taxon>
        <taxon>Datureae</taxon>
        <taxon>Datura</taxon>
    </lineage>
</organism>
<protein>
    <submittedName>
        <fullName evidence="2">Uncharacterized protein</fullName>
    </submittedName>
</protein>
<accession>A0ABS8UM56</accession>
<dbReference type="EMBL" id="JACEIK010002198">
    <property type="protein sequence ID" value="MCD9559720.1"/>
    <property type="molecule type" value="Genomic_DNA"/>
</dbReference>
<reference evidence="2 3" key="1">
    <citation type="journal article" date="2021" name="BMC Genomics">
        <title>Datura genome reveals duplications of psychoactive alkaloid biosynthetic genes and high mutation rate following tissue culture.</title>
        <authorList>
            <person name="Rajewski A."/>
            <person name="Carter-House D."/>
            <person name="Stajich J."/>
            <person name="Litt A."/>
        </authorList>
    </citation>
    <scope>NUCLEOTIDE SEQUENCE [LARGE SCALE GENOMIC DNA]</scope>
    <source>
        <strain evidence="2">AR-01</strain>
    </source>
</reference>
<evidence type="ECO:0000256" key="1">
    <source>
        <dbReference type="SAM" id="MobiDB-lite"/>
    </source>
</evidence>
<keyword evidence="3" id="KW-1185">Reference proteome</keyword>
<proteinExistence type="predicted"/>
<evidence type="ECO:0000313" key="3">
    <source>
        <dbReference type="Proteomes" id="UP000823775"/>
    </source>
</evidence>
<evidence type="ECO:0000313" key="2">
    <source>
        <dbReference type="EMBL" id="MCD9559720.1"/>
    </source>
</evidence>
<feature type="region of interest" description="Disordered" evidence="1">
    <location>
        <begin position="194"/>
        <end position="215"/>
    </location>
</feature>
<dbReference type="Proteomes" id="UP000823775">
    <property type="component" value="Unassembled WGS sequence"/>
</dbReference>
<comment type="caution">
    <text evidence="2">The sequence shown here is derived from an EMBL/GenBank/DDBJ whole genome shotgun (WGS) entry which is preliminary data.</text>
</comment>